<proteinExistence type="inferred from homology"/>
<dbReference type="OrthoDB" id="7457040at2759"/>
<dbReference type="Gene3D" id="3.40.50.1820">
    <property type="entry name" value="alpha/beta hydrolase"/>
    <property type="match status" value="1"/>
</dbReference>
<sequence length="367" mass="41856">MQTGTPFFPELLGVILAMCDLIKSISDWISGYWLPTSKEQLQDAECSILKRIKRPWVGSFIRVGQDVDLWTVQVNLSPSKQPPLVLIHGLSGGVCWWAQNFNDLSEERSVYAFDLPGFGRSSRPELVKNDEETEEKFVHYIEEWRNVIGLEKMILLGHSLGGYLAMAYALKYPSRITHLILSDAWGFAILPGGIVDRHPDVEQRIDLLPRWVNFGNFIVNICNVLSPLRAAGPFGPLLARLAQYDTNKRASELWKDKAMLEYIYHCNAQRPSGEDAFRNMNILLMWAKSPMIKRVKDLPEDTPMTIMYGSSTFIDHRTAYEIKCIREKSSVEVFIVKNAGHDIHVDNAGEFNRILKEILSGIRDEEE</sequence>
<evidence type="ECO:0000313" key="4">
    <source>
        <dbReference type="Proteomes" id="UP000225706"/>
    </source>
</evidence>
<dbReference type="InterPro" id="IPR029058">
    <property type="entry name" value="AB_hydrolase_fold"/>
</dbReference>
<dbReference type="Proteomes" id="UP000225706">
    <property type="component" value="Unassembled WGS sequence"/>
</dbReference>
<evidence type="ECO:0000259" key="2">
    <source>
        <dbReference type="Pfam" id="PF00561"/>
    </source>
</evidence>
<dbReference type="SUPFAM" id="SSF53474">
    <property type="entry name" value="alpha/beta-Hydrolases"/>
    <property type="match status" value="1"/>
</dbReference>
<comment type="similarity">
    <text evidence="1">Belongs to the peptidase S33 family. ABHD4/ABHD5 subfamily.</text>
</comment>
<dbReference type="GO" id="GO:0005739">
    <property type="term" value="C:mitochondrion"/>
    <property type="evidence" value="ECO:0007669"/>
    <property type="project" value="TreeGrafter"/>
</dbReference>
<feature type="domain" description="AB hydrolase-1" evidence="2">
    <location>
        <begin position="82"/>
        <end position="347"/>
    </location>
</feature>
<evidence type="ECO:0000256" key="1">
    <source>
        <dbReference type="ARBA" id="ARBA00038097"/>
    </source>
</evidence>
<organism evidence="3 4">
    <name type="scientific">Stylophora pistillata</name>
    <name type="common">Smooth cauliflower coral</name>
    <dbReference type="NCBI Taxonomy" id="50429"/>
    <lineage>
        <taxon>Eukaryota</taxon>
        <taxon>Metazoa</taxon>
        <taxon>Cnidaria</taxon>
        <taxon>Anthozoa</taxon>
        <taxon>Hexacorallia</taxon>
        <taxon>Scleractinia</taxon>
        <taxon>Astrocoeniina</taxon>
        <taxon>Pocilloporidae</taxon>
        <taxon>Stylophora</taxon>
    </lineage>
</organism>
<dbReference type="GO" id="GO:0052689">
    <property type="term" value="F:carboxylic ester hydrolase activity"/>
    <property type="evidence" value="ECO:0007669"/>
    <property type="project" value="TreeGrafter"/>
</dbReference>
<dbReference type="InterPro" id="IPR000073">
    <property type="entry name" value="AB_hydrolase_1"/>
</dbReference>
<evidence type="ECO:0000313" key="3">
    <source>
        <dbReference type="EMBL" id="PFX27746.1"/>
    </source>
</evidence>
<name>A0A2B4SEE5_STYPI</name>
<keyword evidence="3" id="KW-0378">Hydrolase</keyword>
<dbReference type="GO" id="GO:0055088">
    <property type="term" value="P:lipid homeostasis"/>
    <property type="evidence" value="ECO:0007669"/>
    <property type="project" value="TreeGrafter"/>
</dbReference>
<dbReference type="PRINTS" id="PR00111">
    <property type="entry name" value="ABHYDROLASE"/>
</dbReference>
<keyword evidence="4" id="KW-1185">Reference proteome</keyword>
<dbReference type="GO" id="GO:0042171">
    <property type="term" value="F:lysophosphatidic acid acyltransferase activity"/>
    <property type="evidence" value="ECO:0007669"/>
    <property type="project" value="TreeGrafter"/>
</dbReference>
<gene>
    <name evidence="3" type="primary">ABHD4</name>
    <name evidence="3" type="ORF">AWC38_SpisGene7536</name>
</gene>
<protein>
    <submittedName>
        <fullName evidence="3">Abhydrolase domain-containing protein 4</fullName>
    </submittedName>
</protein>
<dbReference type="AlphaFoldDB" id="A0A2B4SEE5"/>
<dbReference type="PANTHER" id="PTHR42886">
    <property type="entry name" value="RE40534P-RELATED"/>
    <property type="match status" value="1"/>
</dbReference>
<dbReference type="GO" id="GO:0006654">
    <property type="term" value="P:phosphatidic acid biosynthetic process"/>
    <property type="evidence" value="ECO:0007669"/>
    <property type="project" value="TreeGrafter"/>
</dbReference>
<dbReference type="EMBL" id="LSMT01000096">
    <property type="protein sequence ID" value="PFX27746.1"/>
    <property type="molecule type" value="Genomic_DNA"/>
</dbReference>
<dbReference type="Pfam" id="PF00561">
    <property type="entry name" value="Abhydrolase_1"/>
    <property type="match status" value="1"/>
</dbReference>
<comment type="caution">
    <text evidence="3">The sequence shown here is derived from an EMBL/GenBank/DDBJ whole genome shotgun (WGS) entry which is preliminary data.</text>
</comment>
<dbReference type="STRING" id="50429.A0A2B4SEE5"/>
<accession>A0A2B4SEE5</accession>
<dbReference type="PANTHER" id="PTHR42886:SF29">
    <property type="entry name" value="PUMMELIG, ISOFORM A"/>
    <property type="match status" value="1"/>
</dbReference>
<reference evidence="4" key="1">
    <citation type="journal article" date="2017" name="bioRxiv">
        <title>Comparative analysis of the genomes of Stylophora pistillata and Acropora digitifera provides evidence for extensive differences between species of corals.</title>
        <authorList>
            <person name="Voolstra C.R."/>
            <person name="Li Y."/>
            <person name="Liew Y.J."/>
            <person name="Baumgarten S."/>
            <person name="Zoccola D."/>
            <person name="Flot J.-F."/>
            <person name="Tambutte S."/>
            <person name="Allemand D."/>
            <person name="Aranda M."/>
        </authorList>
    </citation>
    <scope>NUCLEOTIDE SEQUENCE [LARGE SCALE GENOMIC DNA]</scope>
</reference>